<evidence type="ECO:0000259" key="5">
    <source>
        <dbReference type="Pfam" id="PF25876"/>
    </source>
</evidence>
<accession>A0ABU5EBF9</accession>
<feature type="domain" description="Multidrug resistance protein MdtA-like alpha-helical hairpin" evidence="5">
    <location>
        <begin position="103"/>
        <end position="172"/>
    </location>
</feature>
<dbReference type="PANTHER" id="PTHR30158:SF3">
    <property type="entry name" value="MULTIDRUG EFFLUX PUMP SUBUNIT ACRA-RELATED"/>
    <property type="match status" value="1"/>
</dbReference>
<dbReference type="InterPro" id="IPR058626">
    <property type="entry name" value="MdtA-like_b-barrel"/>
</dbReference>
<evidence type="ECO:0000313" key="9">
    <source>
        <dbReference type="EMBL" id="MDY0883335.1"/>
    </source>
</evidence>
<dbReference type="EMBL" id="JAXCLW010000002">
    <property type="protein sequence ID" value="MDY0883335.1"/>
    <property type="molecule type" value="Genomic_DNA"/>
</dbReference>
<feature type="compositionally biased region" description="Basic and acidic residues" evidence="4">
    <location>
        <begin position="374"/>
        <end position="411"/>
    </location>
</feature>
<dbReference type="RefSeq" id="WP_320508373.1">
    <property type="nucleotide sequence ID" value="NZ_JAXCLW010000002.1"/>
</dbReference>
<name>A0ABU5EBF9_9PROT</name>
<evidence type="ECO:0000256" key="1">
    <source>
        <dbReference type="ARBA" id="ARBA00004196"/>
    </source>
</evidence>
<dbReference type="Pfam" id="PF25876">
    <property type="entry name" value="HH_MFP_RND"/>
    <property type="match status" value="1"/>
</dbReference>
<proteinExistence type="inferred from homology"/>
<feature type="domain" description="Multidrug resistance protein MdtA-like C-terminal permuted SH3" evidence="8">
    <location>
        <begin position="301"/>
        <end position="360"/>
    </location>
</feature>
<evidence type="ECO:0000256" key="3">
    <source>
        <dbReference type="SAM" id="Coils"/>
    </source>
</evidence>
<organism evidence="9 10">
    <name type="scientific">Dongia soli</name>
    <dbReference type="NCBI Taxonomy" id="600628"/>
    <lineage>
        <taxon>Bacteria</taxon>
        <taxon>Pseudomonadati</taxon>
        <taxon>Pseudomonadota</taxon>
        <taxon>Alphaproteobacteria</taxon>
        <taxon>Rhodospirillales</taxon>
        <taxon>Dongiaceae</taxon>
        <taxon>Dongia</taxon>
    </lineage>
</organism>
<dbReference type="InterPro" id="IPR058625">
    <property type="entry name" value="MdtA-like_BSH"/>
</dbReference>
<dbReference type="Proteomes" id="UP001279642">
    <property type="component" value="Unassembled WGS sequence"/>
</dbReference>
<dbReference type="Gene3D" id="1.10.287.470">
    <property type="entry name" value="Helix hairpin bin"/>
    <property type="match status" value="1"/>
</dbReference>
<keyword evidence="10" id="KW-1185">Reference proteome</keyword>
<dbReference type="Gene3D" id="2.40.420.20">
    <property type="match status" value="1"/>
</dbReference>
<feature type="domain" description="Multidrug resistance protein MdtA-like barrel-sandwich hybrid" evidence="6">
    <location>
        <begin position="63"/>
        <end position="201"/>
    </location>
</feature>
<dbReference type="PROSITE" id="PS51257">
    <property type="entry name" value="PROKAR_LIPOPROTEIN"/>
    <property type="match status" value="1"/>
</dbReference>
<feature type="region of interest" description="Disordered" evidence="4">
    <location>
        <begin position="364"/>
        <end position="411"/>
    </location>
</feature>
<dbReference type="Pfam" id="PF25967">
    <property type="entry name" value="RND-MFP_C"/>
    <property type="match status" value="1"/>
</dbReference>
<dbReference type="SUPFAM" id="SSF111369">
    <property type="entry name" value="HlyD-like secretion proteins"/>
    <property type="match status" value="1"/>
</dbReference>
<reference evidence="9 10" key="1">
    <citation type="journal article" date="2016" name="Antonie Van Leeuwenhoek">
        <title>Dongia soli sp. nov., isolated from soil from Dokdo, Korea.</title>
        <authorList>
            <person name="Kim D.U."/>
            <person name="Lee H."/>
            <person name="Kim H."/>
            <person name="Kim S.G."/>
            <person name="Ka J.O."/>
        </authorList>
    </citation>
    <scope>NUCLEOTIDE SEQUENCE [LARGE SCALE GENOMIC DNA]</scope>
    <source>
        <strain evidence="9 10">D78</strain>
    </source>
</reference>
<gene>
    <name evidence="9" type="ORF">SMD27_10805</name>
</gene>
<comment type="caution">
    <text evidence="9">The sequence shown here is derived from an EMBL/GenBank/DDBJ whole genome shotgun (WGS) entry which is preliminary data.</text>
</comment>
<dbReference type="InterPro" id="IPR006143">
    <property type="entry name" value="RND_pump_MFP"/>
</dbReference>
<dbReference type="NCBIfam" id="TIGR01730">
    <property type="entry name" value="RND_mfp"/>
    <property type="match status" value="1"/>
</dbReference>
<protein>
    <submittedName>
        <fullName evidence="9">Efflux RND transporter periplasmic adaptor subunit</fullName>
    </submittedName>
</protein>
<evidence type="ECO:0000259" key="7">
    <source>
        <dbReference type="Pfam" id="PF25944"/>
    </source>
</evidence>
<comment type="subcellular location">
    <subcellularLocation>
        <location evidence="1">Cell envelope</location>
    </subcellularLocation>
</comment>
<dbReference type="InterPro" id="IPR058627">
    <property type="entry name" value="MdtA-like_C"/>
</dbReference>
<dbReference type="Gene3D" id="2.40.30.170">
    <property type="match status" value="1"/>
</dbReference>
<evidence type="ECO:0000256" key="2">
    <source>
        <dbReference type="ARBA" id="ARBA00009477"/>
    </source>
</evidence>
<dbReference type="Pfam" id="PF25944">
    <property type="entry name" value="Beta-barrel_RND"/>
    <property type="match status" value="1"/>
</dbReference>
<dbReference type="PANTHER" id="PTHR30158">
    <property type="entry name" value="ACRA/E-RELATED COMPONENT OF DRUG EFFLUX TRANSPORTER"/>
    <property type="match status" value="1"/>
</dbReference>
<feature type="coiled-coil region" evidence="3">
    <location>
        <begin position="96"/>
        <end position="123"/>
    </location>
</feature>
<dbReference type="Gene3D" id="2.40.50.100">
    <property type="match status" value="1"/>
</dbReference>
<dbReference type="Pfam" id="PF25917">
    <property type="entry name" value="BSH_RND"/>
    <property type="match status" value="1"/>
</dbReference>
<sequence>MASAIAKVWCTGVAILLLAGCGEQKPAQQAQAAPPAAVGVQTIIERPVAQGQEFIGRVESISRVDILARVEGFLEAQHFREGQEVKKGDLLFTIEKDMFKAQVDQFEAQVAAAQANLANAEIQYQRDLALVKNQNVPQSTVDKDKAARDAGKAQVLLTQAQLEQAQINLGYTDIYAPVDGKIGATNYDVGNLVSPASKPLVTVVTQDPMYVTFPVAQTELMKIREDRQQEDGTLTKIEFVIRFPDGSTYPHAGRWDFTSPQVDQQTDTVEMRATLPNPERKLIDGQYVKVILRERKPQSRVVVPQAAVQTAQGGSQVLIVDKDNKVAARVVELGQTAGSDYIIVKGLKPGERVIVDGIQKAKPGQIVQPTEVKPQPDFKEQEQGGEPENKTPEDKSQADKTQGDKAKGVGQ</sequence>
<evidence type="ECO:0000256" key="4">
    <source>
        <dbReference type="SAM" id="MobiDB-lite"/>
    </source>
</evidence>
<feature type="domain" description="Multidrug resistance protein MdtA-like beta-barrel" evidence="7">
    <location>
        <begin position="208"/>
        <end position="294"/>
    </location>
</feature>
<dbReference type="InterPro" id="IPR058624">
    <property type="entry name" value="MdtA-like_HH"/>
</dbReference>
<comment type="similarity">
    <text evidence="2">Belongs to the membrane fusion protein (MFP) (TC 8.A.1) family.</text>
</comment>
<evidence type="ECO:0000259" key="8">
    <source>
        <dbReference type="Pfam" id="PF25967"/>
    </source>
</evidence>
<evidence type="ECO:0000313" key="10">
    <source>
        <dbReference type="Proteomes" id="UP001279642"/>
    </source>
</evidence>
<evidence type="ECO:0000259" key="6">
    <source>
        <dbReference type="Pfam" id="PF25917"/>
    </source>
</evidence>
<keyword evidence="3" id="KW-0175">Coiled coil</keyword>